<feature type="region of interest" description="Disordered" evidence="1">
    <location>
        <begin position="54"/>
        <end position="76"/>
    </location>
</feature>
<keyword evidence="2" id="KW-1185">Reference proteome</keyword>
<organism evidence="2 3">
    <name type="scientific">Plectus sambesii</name>
    <dbReference type="NCBI Taxonomy" id="2011161"/>
    <lineage>
        <taxon>Eukaryota</taxon>
        <taxon>Metazoa</taxon>
        <taxon>Ecdysozoa</taxon>
        <taxon>Nematoda</taxon>
        <taxon>Chromadorea</taxon>
        <taxon>Plectida</taxon>
        <taxon>Plectina</taxon>
        <taxon>Plectoidea</taxon>
        <taxon>Plectidae</taxon>
        <taxon>Plectus</taxon>
    </lineage>
</organism>
<evidence type="ECO:0000313" key="2">
    <source>
        <dbReference type="Proteomes" id="UP000887566"/>
    </source>
</evidence>
<sequence length="123" mass="14005">MQQNFASQVEFLRWKEDLQTTKQLLFVQWTGLSEKGIVIFYCCRTGERRCQEKGLEDGVGSEEKTMTRRGPRAKSSKKINAHCPAVINAKCLAIGIDQVTPYLQHGSWTVDQLDSRPSSVWLD</sequence>
<dbReference type="Proteomes" id="UP000887566">
    <property type="component" value="Unplaced"/>
</dbReference>
<evidence type="ECO:0000256" key="1">
    <source>
        <dbReference type="SAM" id="MobiDB-lite"/>
    </source>
</evidence>
<accession>A0A914XBH3</accession>
<dbReference type="AlphaFoldDB" id="A0A914XBH3"/>
<feature type="compositionally biased region" description="Basic residues" evidence="1">
    <location>
        <begin position="67"/>
        <end position="76"/>
    </location>
</feature>
<reference evidence="3" key="1">
    <citation type="submission" date="2022-11" db="UniProtKB">
        <authorList>
            <consortium name="WormBaseParasite"/>
        </authorList>
    </citation>
    <scope>IDENTIFICATION</scope>
</reference>
<name>A0A914XBH3_9BILA</name>
<evidence type="ECO:0000313" key="3">
    <source>
        <dbReference type="WBParaSite" id="PSAMB.scaffold7252size7948.g29870.t1"/>
    </source>
</evidence>
<protein>
    <submittedName>
        <fullName evidence="3">Uncharacterized protein</fullName>
    </submittedName>
</protein>
<feature type="compositionally biased region" description="Basic and acidic residues" evidence="1">
    <location>
        <begin position="54"/>
        <end position="66"/>
    </location>
</feature>
<dbReference type="WBParaSite" id="PSAMB.scaffold7252size7948.g29870.t1">
    <property type="protein sequence ID" value="PSAMB.scaffold7252size7948.g29870.t1"/>
    <property type="gene ID" value="PSAMB.scaffold7252size7948.g29870"/>
</dbReference>
<proteinExistence type="predicted"/>